<feature type="domain" description="Methyl-accepting transducer" evidence="8">
    <location>
        <begin position="293"/>
        <end position="529"/>
    </location>
</feature>
<gene>
    <name evidence="10" type="ORF">H7B67_16140</name>
</gene>
<accession>A0A841T3G4</accession>
<dbReference type="PRINTS" id="PR00260">
    <property type="entry name" value="CHEMTRNSDUCR"/>
</dbReference>
<evidence type="ECO:0000256" key="2">
    <source>
        <dbReference type="ARBA" id="ARBA00022475"/>
    </source>
</evidence>
<evidence type="ECO:0000259" key="8">
    <source>
        <dbReference type="PROSITE" id="PS50111"/>
    </source>
</evidence>
<dbReference type="InterPro" id="IPR003660">
    <property type="entry name" value="HAMP_dom"/>
</dbReference>
<dbReference type="GO" id="GO:0005886">
    <property type="term" value="C:plasma membrane"/>
    <property type="evidence" value="ECO:0007669"/>
    <property type="project" value="UniProtKB-SubCell"/>
</dbReference>
<dbReference type="EMBL" id="JACJVQ010000014">
    <property type="protein sequence ID" value="MBB6635651.1"/>
    <property type="molecule type" value="Genomic_DNA"/>
</dbReference>
<dbReference type="Gene3D" id="6.10.340.10">
    <property type="match status" value="1"/>
</dbReference>
<keyword evidence="7" id="KW-1133">Transmembrane helix</keyword>
<keyword evidence="7" id="KW-0812">Transmembrane</keyword>
<dbReference type="Gene3D" id="1.10.287.950">
    <property type="entry name" value="Methyl-accepting chemotaxis protein"/>
    <property type="match status" value="1"/>
</dbReference>
<dbReference type="PANTHER" id="PTHR32089:SF112">
    <property type="entry name" value="LYSOZYME-LIKE PROTEIN-RELATED"/>
    <property type="match status" value="1"/>
</dbReference>
<comment type="caution">
    <text evidence="10">The sequence shown here is derived from an EMBL/GenBank/DDBJ whole genome shotgun (WGS) entry which is preliminary data.</text>
</comment>
<dbReference type="GO" id="GO:0007165">
    <property type="term" value="P:signal transduction"/>
    <property type="evidence" value="ECO:0007669"/>
    <property type="project" value="UniProtKB-KW"/>
</dbReference>
<keyword evidence="4 6" id="KW-0807">Transducer</keyword>
<dbReference type="PANTHER" id="PTHR32089">
    <property type="entry name" value="METHYL-ACCEPTING CHEMOTAXIS PROTEIN MCPB"/>
    <property type="match status" value="1"/>
</dbReference>
<evidence type="ECO:0000256" key="3">
    <source>
        <dbReference type="ARBA" id="ARBA00023136"/>
    </source>
</evidence>
<name>A0A841T3G4_9BACL</name>
<dbReference type="GO" id="GO:0004888">
    <property type="term" value="F:transmembrane signaling receptor activity"/>
    <property type="evidence" value="ECO:0007669"/>
    <property type="project" value="InterPro"/>
</dbReference>
<dbReference type="InterPro" id="IPR004090">
    <property type="entry name" value="Chemotax_Me-accpt_rcpt"/>
</dbReference>
<evidence type="ECO:0000256" key="1">
    <source>
        <dbReference type="ARBA" id="ARBA00004236"/>
    </source>
</evidence>
<protein>
    <submittedName>
        <fullName evidence="10">Methyl-accepting chemotaxis protein</fullName>
    </submittedName>
</protein>
<comment type="subcellular location">
    <subcellularLocation>
        <location evidence="1">Cell membrane</location>
    </subcellularLocation>
</comment>
<evidence type="ECO:0000259" key="9">
    <source>
        <dbReference type="PROSITE" id="PS50885"/>
    </source>
</evidence>
<dbReference type="InterPro" id="IPR004089">
    <property type="entry name" value="MCPsignal_dom"/>
</dbReference>
<reference evidence="10 11" key="1">
    <citation type="submission" date="2020-08" db="EMBL/GenBank/DDBJ databases">
        <title>Cohnella phylogeny.</title>
        <authorList>
            <person name="Dunlap C."/>
        </authorList>
    </citation>
    <scope>NUCLEOTIDE SEQUENCE [LARGE SCALE GENOMIC DNA]</scope>
    <source>
        <strain evidence="10 11">DSM 25241</strain>
    </source>
</reference>
<feature type="transmembrane region" description="Helical" evidence="7">
    <location>
        <begin position="12"/>
        <end position="30"/>
    </location>
</feature>
<dbReference type="SUPFAM" id="SSF58104">
    <property type="entry name" value="Methyl-accepting chemotaxis protein (MCP) signaling domain"/>
    <property type="match status" value="1"/>
</dbReference>
<dbReference type="SMART" id="SM00283">
    <property type="entry name" value="MA"/>
    <property type="match status" value="1"/>
</dbReference>
<dbReference type="Pfam" id="PF00015">
    <property type="entry name" value="MCPsignal"/>
    <property type="match status" value="1"/>
</dbReference>
<sequence length="579" mass="62409">MNNISLKAKLRLILYLPIVLFIGTTLYLLSQNIANIDRLKNSLYESSYKITYQLLTAERDMYQANANYQRLQGGSLDATTRSRVSTDLGNKISSVESRTASLLELIKKNRLENLADARSGETVIEMYDSLVRSFGEWSALAQGNVRSGSGANGSAGASSSDQSLFDQASLNLNSMRTLIEQFAIQEIQAVENEKSKAIWTSAILLAAEVAILLAIGIVLTERIRRTIKRVLAKLKQVAAGDLQYAPAAKYDKDELGQIIESTDRMTLRLRELIGDITDHSSTVSESAESLSASAKEAADGSEHVARAIQDVTSQADTQTSIVEESGRAMAETAIGIQRIAENTSAIAESSQTTSERIDRGSVRVRQMNDQLGEILASVHELSRVVSSLQLKSEQIGKITSEIGGIASRTNILSLNATIEAARAGEGGRGFAVVAGEIRALAAGSLESAEAIHSLIRETQEEIVNASTSMTNTLEQTDKGSRLMNEVDNDFQAIRKSVEQVSQQVHEASAVTEQIAASSEQVAAGMDQTAAAAREVAVQAQSVAAATEEQAALADSIRGATERLQEVAERLNRQISLFKL</sequence>
<feature type="transmembrane region" description="Helical" evidence="7">
    <location>
        <begin position="197"/>
        <end position="219"/>
    </location>
</feature>
<evidence type="ECO:0000256" key="6">
    <source>
        <dbReference type="PROSITE-ProRule" id="PRU00284"/>
    </source>
</evidence>
<feature type="domain" description="HAMP" evidence="9">
    <location>
        <begin position="221"/>
        <end position="274"/>
    </location>
</feature>
<comment type="similarity">
    <text evidence="5">Belongs to the methyl-accepting chemotaxis (MCP) protein family.</text>
</comment>
<evidence type="ECO:0000256" key="4">
    <source>
        <dbReference type="ARBA" id="ARBA00023224"/>
    </source>
</evidence>
<keyword evidence="3 7" id="KW-0472">Membrane</keyword>
<keyword evidence="11" id="KW-1185">Reference proteome</keyword>
<dbReference type="PROSITE" id="PS50885">
    <property type="entry name" value="HAMP"/>
    <property type="match status" value="1"/>
</dbReference>
<evidence type="ECO:0000256" key="5">
    <source>
        <dbReference type="ARBA" id="ARBA00029447"/>
    </source>
</evidence>
<keyword evidence="2" id="KW-1003">Cell membrane</keyword>
<evidence type="ECO:0000313" key="11">
    <source>
        <dbReference type="Proteomes" id="UP000535838"/>
    </source>
</evidence>
<evidence type="ECO:0000313" key="10">
    <source>
        <dbReference type="EMBL" id="MBB6635651.1"/>
    </source>
</evidence>
<dbReference type="GO" id="GO:0006935">
    <property type="term" value="P:chemotaxis"/>
    <property type="evidence" value="ECO:0007669"/>
    <property type="project" value="InterPro"/>
</dbReference>
<dbReference type="AlphaFoldDB" id="A0A841T3G4"/>
<proteinExistence type="inferred from homology"/>
<organism evidence="10 11">
    <name type="scientific">Cohnella thailandensis</name>
    <dbReference type="NCBI Taxonomy" id="557557"/>
    <lineage>
        <taxon>Bacteria</taxon>
        <taxon>Bacillati</taxon>
        <taxon>Bacillota</taxon>
        <taxon>Bacilli</taxon>
        <taxon>Bacillales</taxon>
        <taxon>Paenibacillaceae</taxon>
        <taxon>Cohnella</taxon>
    </lineage>
</organism>
<dbReference type="PROSITE" id="PS50111">
    <property type="entry name" value="CHEMOTAXIS_TRANSDUC_2"/>
    <property type="match status" value="1"/>
</dbReference>
<dbReference type="RefSeq" id="WP_185120892.1">
    <property type="nucleotide sequence ID" value="NZ_JACJVQ010000014.1"/>
</dbReference>
<dbReference type="Proteomes" id="UP000535838">
    <property type="component" value="Unassembled WGS sequence"/>
</dbReference>
<evidence type="ECO:0000256" key="7">
    <source>
        <dbReference type="SAM" id="Phobius"/>
    </source>
</evidence>